<dbReference type="AlphaFoldDB" id="X1KTW9"/>
<feature type="non-terminal residue" evidence="3">
    <location>
        <position position="250"/>
    </location>
</feature>
<dbReference type="GO" id="GO:0003677">
    <property type="term" value="F:DNA binding"/>
    <property type="evidence" value="ECO:0007669"/>
    <property type="project" value="InterPro"/>
</dbReference>
<protein>
    <recommendedName>
        <fullName evidence="4">Transposase IS4-like domain-containing protein</fullName>
    </recommendedName>
</protein>
<evidence type="ECO:0000313" key="3">
    <source>
        <dbReference type="EMBL" id="GAH85443.1"/>
    </source>
</evidence>
<gene>
    <name evidence="3" type="ORF">S03H2_57979</name>
</gene>
<evidence type="ECO:0000259" key="2">
    <source>
        <dbReference type="Pfam" id="PF05598"/>
    </source>
</evidence>
<reference evidence="3" key="1">
    <citation type="journal article" date="2014" name="Front. Microbiol.">
        <title>High frequency of phylogenetically diverse reductive dehalogenase-homologous genes in deep subseafloor sedimentary metagenomes.</title>
        <authorList>
            <person name="Kawai M."/>
            <person name="Futagami T."/>
            <person name="Toyoda A."/>
            <person name="Takaki Y."/>
            <person name="Nishi S."/>
            <person name="Hori S."/>
            <person name="Arai W."/>
            <person name="Tsubouchi T."/>
            <person name="Morono Y."/>
            <person name="Uchiyama I."/>
            <person name="Ito T."/>
            <person name="Fujiyama A."/>
            <person name="Inagaki F."/>
            <person name="Takami H."/>
        </authorList>
    </citation>
    <scope>NUCLEOTIDE SEQUENCE</scope>
    <source>
        <strain evidence="3">Expedition CK06-06</strain>
    </source>
</reference>
<dbReference type="GO" id="GO:0006313">
    <property type="term" value="P:DNA transposition"/>
    <property type="evidence" value="ECO:0007669"/>
    <property type="project" value="InterPro"/>
</dbReference>
<name>X1KTW9_9ZZZZ</name>
<comment type="caution">
    <text evidence="3">The sequence shown here is derived from an EMBL/GenBank/DDBJ whole genome shotgun (WGS) entry which is preliminary data.</text>
</comment>
<feature type="domain" description="Transposase InsH N-terminal" evidence="2">
    <location>
        <begin position="24"/>
        <end position="85"/>
    </location>
</feature>
<dbReference type="EMBL" id="BARU01037188">
    <property type="protein sequence ID" value="GAH85443.1"/>
    <property type="molecule type" value="Genomic_DNA"/>
</dbReference>
<dbReference type="InterPro" id="IPR008490">
    <property type="entry name" value="Transposase_InsH_N"/>
</dbReference>
<proteinExistence type="predicted"/>
<dbReference type="InterPro" id="IPR002559">
    <property type="entry name" value="Transposase_11"/>
</dbReference>
<organism evidence="3">
    <name type="scientific">marine sediment metagenome</name>
    <dbReference type="NCBI Taxonomy" id="412755"/>
    <lineage>
        <taxon>unclassified sequences</taxon>
        <taxon>metagenomes</taxon>
        <taxon>ecological metagenomes</taxon>
    </lineage>
</organism>
<sequence length="250" mass="28459">NLPPRILYEKLFENLPALSWDKMGGGRPPTSRDFILKALIYKALRRIHSLTDIVFELKNNPSVLAVCAGDVLSRIPSVERISSFLRNIPNQRLTKVRDVLVDTLIQEGVITAKIVALDSGPILANVKENNLKTSVKDRFDKDRRPKGDPEAGLGIMVHYPKPFKKEICYFWGYRNHIIIDAETELSLWEKTLPASKSEMRQAIPMLKELIDRHPLLEIEAVLGDAIYDTEDILKFIIKELKAKPCIPRNP</sequence>
<evidence type="ECO:0008006" key="4">
    <source>
        <dbReference type="Google" id="ProtNLM"/>
    </source>
</evidence>
<dbReference type="Pfam" id="PF01609">
    <property type="entry name" value="DDE_Tnp_1"/>
    <property type="match status" value="1"/>
</dbReference>
<accession>X1KTW9</accession>
<evidence type="ECO:0000259" key="1">
    <source>
        <dbReference type="Pfam" id="PF01609"/>
    </source>
</evidence>
<feature type="non-terminal residue" evidence="3">
    <location>
        <position position="1"/>
    </location>
</feature>
<feature type="domain" description="Transposase IS4-like" evidence="1">
    <location>
        <begin position="169"/>
        <end position="247"/>
    </location>
</feature>
<dbReference type="GO" id="GO:0004803">
    <property type="term" value="F:transposase activity"/>
    <property type="evidence" value="ECO:0007669"/>
    <property type="project" value="InterPro"/>
</dbReference>
<dbReference type="Pfam" id="PF05598">
    <property type="entry name" value="DUF772"/>
    <property type="match status" value="1"/>
</dbReference>